<dbReference type="Gene3D" id="1.20.5.710">
    <property type="entry name" value="Single helix bin"/>
    <property type="match status" value="1"/>
</dbReference>
<dbReference type="EMBL" id="CP024850">
    <property type="protein sequence ID" value="QSF25288.1"/>
    <property type="molecule type" value="Genomic_DNA"/>
</dbReference>
<dbReference type="Gene3D" id="3.30.1390.10">
    <property type="match status" value="1"/>
</dbReference>
<dbReference type="GO" id="GO:1990904">
    <property type="term" value="C:ribonucleoprotein complex"/>
    <property type="evidence" value="ECO:0007669"/>
    <property type="project" value="UniProtKB-KW"/>
</dbReference>
<evidence type="ECO:0000259" key="4">
    <source>
        <dbReference type="Pfam" id="PF00542"/>
    </source>
</evidence>
<keyword evidence="6" id="KW-1185">Reference proteome</keyword>
<dbReference type="GO" id="GO:0005840">
    <property type="term" value="C:ribosome"/>
    <property type="evidence" value="ECO:0007669"/>
    <property type="project" value="UniProtKB-KW"/>
</dbReference>
<gene>
    <name evidence="5" type="ORF">CU086_00350</name>
</gene>
<dbReference type="InterPro" id="IPR014719">
    <property type="entry name" value="Ribosomal_bL12_C/ClpS-like"/>
</dbReference>
<proteinExistence type="predicted"/>
<dbReference type="Proteomes" id="UP000663075">
    <property type="component" value="Chromosome"/>
</dbReference>
<organism evidence="5 6">
    <name type="scientific">Candidatus Nasuia deltocephalincola</name>
    <dbReference type="NCBI Taxonomy" id="1160784"/>
    <lineage>
        <taxon>Bacteria</taxon>
        <taxon>Pseudomonadati</taxon>
        <taxon>Pseudomonadota</taxon>
        <taxon>Betaproteobacteria</taxon>
        <taxon>Candidatus Nasuia</taxon>
    </lineage>
</organism>
<feature type="domain" description="Large ribosomal subunit protein bL12 C-terminal" evidence="4">
    <location>
        <begin position="57"/>
        <end position="121"/>
    </location>
</feature>
<accession>A0A974WMX6</accession>
<dbReference type="GO" id="GO:0003735">
    <property type="term" value="F:structural constituent of ribosome"/>
    <property type="evidence" value="ECO:0007669"/>
    <property type="project" value="InterPro"/>
</dbReference>
<dbReference type="AlphaFoldDB" id="A0A974WMX6"/>
<dbReference type="Pfam" id="PF00542">
    <property type="entry name" value="Ribosomal_L12"/>
    <property type="match status" value="1"/>
</dbReference>
<dbReference type="InterPro" id="IPR036235">
    <property type="entry name" value="Ribosomal_bL12_oligo_N_sf"/>
</dbReference>
<dbReference type="PANTHER" id="PTHR45987:SF4">
    <property type="entry name" value="LARGE RIBOSOMAL SUBUNIT PROTEIN BL12M"/>
    <property type="match status" value="1"/>
</dbReference>
<dbReference type="GO" id="GO:0003729">
    <property type="term" value="F:mRNA binding"/>
    <property type="evidence" value="ECO:0007669"/>
    <property type="project" value="TreeGrafter"/>
</dbReference>
<dbReference type="InterPro" id="IPR013823">
    <property type="entry name" value="Ribosomal_bL12_C"/>
</dbReference>
<dbReference type="GO" id="GO:0006412">
    <property type="term" value="P:translation"/>
    <property type="evidence" value="ECO:0007669"/>
    <property type="project" value="InterPro"/>
</dbReference>
<keyword evidence="1 5" id="KW-0689">Ribosomal protein</keyword>
<reference evidence="5" key="1">
    <citation type="submission" date="2017-11" db="EMBL/GenBank/DDBJ databases">
        <authorList>
            <person name="Jian Z."/>
        </authorList>
    </citation>
    <scope>NUCLEOTIDE SEQUENCE</scope>
    <source>
        <strain evidence="5">YC</strain>
    </source>
</reference>
<dbReference type="SUPFAM" id="SSF54736">
    <property type="entry name" value="ClpS-like"/>
    <property type="match status" value="1"/>
</dbReference>
<protein>
    <recommendedName>
        <fullName evidence="3">50S ribosomal protein L7/L12</fullName>
    </recommendedName>
</protein>
<evidence type="ECO:0000256" key="2">
    <source>
        <dbReference type="ARBA" id="ARBA00023274"/>
    </source>
</evidence>
<evidence type="ECO:0000313" key="5">
    <source>
        <dbReference type="EMBL" id="QSF25288.1"/>
    </source>
</evidence>
<evidence type="ECO:0000256" key="1">
    <source>
        <dbReference type="ARBA" id="ARBA00022980"/>
    </source>
</evidence>
<evidence type="ECO:0000256" key="3">
    <source>
        <dbReference type="ARBA" id="ARBA00035412"/>
    </source>
</evidence>
<sequence length="125" mass="14459">MNIVKNVLNLIENMTILELNNFIENLENKYKFNNNIDDNYEKNNNLKTEEKAESYSLYLTDFGKNKVSVIKIVKELNNLNLKEAKDLVESSPSILKKNLDLNSLNLLKDKLEKVGAKVKIEKENV</sequence>
<keyword evidence="2" id="KW-0687">Ribonucleoprotein</keyword>
<name>A0A974WMX6_9PROT</name>
<dbReference type="InterPro" id="IPR000206">
    <property type="entry name" value="Ribosomal_bL12"/>
</dbReference>
<dbReference type="PANTHER" id="PTHR45987">
    <property type="entry name" value="39S RIBOSOMAL PROTEIN L12"/>
    <property type="match status" value="1"/>
</dbReference>
<evidence type="ECO:0000313" key="6">
    <source>
        <dbReference type="Proteomes" id="UP000663075"/>
    </source>
</evidence>